<protein>
    <submittedName>
        <fullName evidence="2">Uncharacterized protein</fullName>
    </submittedName>
</protein>
<dbReference type="RefSeq" id="WP_157635877.1">
    <property type="nucleotide sequence ID" value="NZ_WUFC01000050.1"/>
</dbReference>
<accession>A0AAE4YX67</accession>
<name>A0AAE4YX67_9HYPH</name>
<evidence type="ECO:0000256" key="1">
    <source>
        <dbReference type="SAM" id="MobiDB-lite"/>
    </source>
</evidence>
<sequence length="110" mass="12846">MQDDWRSLTDNEKRIVKKLLFGMDIPPSWEIQEYVGHEIDEYGSLALLSRGDNQPANDMNPRLIASGYFDDDNQTAIPIREERRFERASNIPQRRLTAETGNRSRQDIHD</sequence>
<evidence type="ECO:0000313" key="3">
    <source>
        <dbReference type="Proteomes" id="UP000661163"/>
    </source>
</evidence>
<dbReference type="EMBL" id="WUFC01000050">
    <property type="protein sequence ID" value="NEI52865.1"/>
    <property type="molecule type" value="Genomic_DNA"/>
</dbReference>
<dbReference type="AlphaFoldDB" id="A0AAE4YX67"/>
<gene>
    <name evidence="2" type="ORF">GR217_35240</name>
</gene>
<feature type="region of interest" description="Disordered" evidence="1">
    <location>
        <begin position="80"/>
        <end position="110"/>
    </location>
</feature>
<proteinExistence type="predicted"/>
<dbReference type="Proteomes" id="UP000661163">
    <property type="component" value="Unassembled WGS sequence"/>
</dbReference>
<comment type="caution">
    <text evidence="2">The sequence shown here is derived from an EMBL/GenBank/DDBJ whole genome shotgun (WGS) entry which is preliminary data.</text>
</comment>
<evidence type="ECO:0000313" key="2">
    <source>
        <dbReference type="EMBL" id="NEI52865.1"/>
    </source>
</evidence>
<organism evidence="2 3">
    <name type="scientific">Rhizobium ruizarguesonis</name>
    <dbReference type="NCBI Taxonomy" id="2081791"/>
    <lineage>
        <taxon>Bacteria</taxon>
        <taxon>Pseudomonadati</taxon>
        <taxon>Pseudomonadota</taxon>
        <taxon>Alphaproteobacteria</taxon>
        <taxon>Hyphomicrobiales</taxon>
        <taxon>Rhizobiaceae</taxon>
        <taxon>Rhizobium/Agrobacterium group</taxon>
        <taxon>Rhizobium</taxon>
    </lineage>
</organism>
<reference evidence="2 3" key="1">
    <citation type="submission" date="2019-12" db="EMBL/GenBank/DDBJ databases">
        <title>Rhizobium genotypes associated with high levels of biological nitrogen fixation by grain legumes in a temperate-maritime cropping system.</title>
        <authorList>
            <person name="Maluk M."/>
            <person name="Francesc Ferrando Molina F."/>
            <person name="Lopez Del Egido L."/>
            <person name="Lafos M."/>
            <person name="Langarica-Fuentes A."/>
            <person name="Gebre Yohannes G."/>
            <person name="Young M.W."/>
            <person name="Martin P."/>
            <person name="Gantlett R."/>
            <person name="Kenicer G."/>
            <person name="Hawes C."/>
            <person name="Begg G.S."/>
            <person name="Quilliam R.S."/>
            <person name="Squire G.R."/>
            <person name="Poole P.S."/>
            <person name="Young P.W."/>
            <person name="Iannetta P.M."/>
            <person name="James E.K."/>
        </authorList>
    </citation>
    <scope>NUCLEOTIDE SEQUENCE [LARGE SCALE GENOMIC DNA]</scope>
    <source>
        <strain evidence="2 3">JHI985</strain>
    </source>
</reference>